<proteinExistence type="predicted"/>
<dbReference type="EMBL" id="CP051487">
    <property type="protein sequence ID" value="QJC78924.1"/>
    <property type="molecule type" value="Genomic_DNA"/>
</dbReference>
<evidence type="ECO:0000313" key="2">
    <source>
        <dbReference type="EMBL" id="QJC78924.1"/>
    </source>
</evidence>
<dbReference type="RefSeq" id="WP_168757749.1">
    <property type="nucleotide sequence ID" value="NZ_CP051487.1"/>
</dbReference>
<reference evidence="2 3" key="1">
    <citation type="submission" date="2020-04" db="EMBL/GenBank/DDBJ databases">
        <authorList>
            <person name="Yao Y."/>
            <person name="He Z."/>
        </authorList>
    </citation>
    <scope>NUCLEOTIDE SEQUENCE [LARGE SCALE GENOMIC DNA]</scope>
    <source>
        <strain evidence="2 3">CY-1</strain>
    </source>
</reference>
<evidence type="ECO:0000256" key="1">
    <source>
        <dbReference type="SAM" id="MobiDB-lite"/>
    </source>
</evidence>
<dbReference type="AlphaFoldDB" id="A0AAE6ZVK2"/>
<evidence type="ECO:0000313" key="3">
    <source>
        <dbReference type="Proteomes" id="UP000501367"/>
    </source>
</evidence>
<gene>
    <name evidence="2" type="ORF">HGP31_11585</name>
</gene>
<dbReference type="GeneID" id="72194225"/>
<dbReference type="Proteomes" id="UP000501367">
    <property type="component" value="Chromosome"/>
</dbReference>
<organism evidence="2 3">
    <name type="scientific">Pseudomonas umsongensis</name>
    <dbReference type="NCBI Taxonomy" id="198618"/>
    <lineage>
        <taxon>Bacteria</taxon>
        <taxon>Pseudomonadati</taxon>
        <taxon>Pseudomonadota</taxon>
        <taxon>Gammaproteobacteria</taxon>
        <taxon>Pseudomonadales</taxon>
        <taxon>Pseudomonadaceae</taxon>
        <taxon>Pseudomonas</taxon>
    </lineage>
</organism>
<name>A0AAE6ZVK2_9PSED</name>
<dbReference type="KEGG" id="pum:HGP31_11585"/>
<accession>A0AAE6ZVK2</accession>
<feature type="region of interest" description="Disordered" evidence="1">
    <location>
        <begin position="24"/>
        <end position="43"/>
    </location>
</feature>
<protein>
    <submittedName>
        <fullName evidence="2">Uncharacterized protein</fullName>
    </submittedName>
</protein>
<sequence length="65" mass="7677">MQQRKRQAWLTLPASGIEEIDHGQESIETTSEHRCNETGRRKDNTAHRQALLLWLNQHKKQDEDI</sequence>